<gene>
    <name evidence="9" type="ORF">CUT44_11930</name>
</gene>
<dbReference type="GO" id="GO:0008270">
    <property type="term" value="F:zinc ion binding"/>
    <property type="evidence" value="ECO:0007669"/>
    <property type="project" value="TreeGrafter"/>
</dbReference>
<organism evidence="9 10">
    <name type="scientific">Streptomyces carminius</name>
    <dbReference type="NCBI Taxonomy" id="2665496"/>
    <lineage>
        <taxon>Bacteria</taxon>
        <taxon>Bacillati</taxon>
        <taxon>Actinomycetota</taxon>
        <taxon>Actinomycetes</taxon>
        <taxon>Kitasatosporales</taxon>
        <taxon>Streptomycetaceae</taxon>
        <taxon>Streptomyces</taxon>
    </lineage>
</organism>
<dbReference type="RefSeq" id="WP_100201933.1">
    <property type="nucleotide sequence ID" value="NZ_PGGW01000040.1"/>
</dbReference>
<evidence type="ECO:0000313" key="9">
    <source>
        <dbReference type="EMBL" id="PJE97391.1"/>
    </source>
</evidence>
<evidence type="ECO:0000256" key="3">
    <source>
        <dbReference type="ARBA" id="ARBA00012715"/>
    </source>
</evidence>
<dbReference type="InterPro" id="IPR043134">
    <property type="entry name" value="GTP-CH-I_N"/>
</dbReference>
<sequence length="199" mass="21786">MTSSIEVLGESLPMEHGAKGTDPLETLARQLLVEIGEDPDREGLRDTPARYARWWREFTQYEPGSVEAVFETAATGSLVAVSGIDVWSLCEHHLLPFSCRIAIGYLPGKKMLGLSKFARIAHLHAHRLQSQEQLTHDIADDVERLTGSPDVAVIGQGKHLCMAMRGVRTPATMTTAMWRGGLRESSLRAELLALTGGTP</sequence>
<name>A0A2M8LZM1_9ACTN</name>
<dbReference type="AlphaFoldDB" id="A0A2M8LZM1"/>
<dbReference type="GO" id="GO:0006729">
    <property type="term" value="P:tetrahydrobiopterin biosynthetic process"/>
    <property type="evidence" value="ECO:0007669"/>
    <property type="project" value="TreeGrafter"/>
</dbReference>
<evidence type="ECO:0000259" key="8">
    <source>
        <dbReference type="Pfam" id="PF01227"/>
    </source>
</evidence>
<keyword evidence="10" id="KW-1185">Reference proteome</keyword>
<accession>A0A2M8LZM1</accession>
<feature type="domain" description="GTP cyclohydrolase I" evidence="8">
    <location>
        <begin position="26"/>
        <end position="194"/>
    </location>
</feature>
<dbReference type="PANTHER" id="PTHR11109:SF7">
    <property type="entry name" value="GTP CYCLOHYDROLASE 1"/>
    <property type="match status" value="1"/>
</dbReference>
<dbReference type="GO" id="GO:0046654">
    <property type="term" value="P:tetrahydrofolate biosynthetic process"/>
    <property type="evidence" value="ECO:0007669"/>
    <property type="project" value="InterPro"/>
</dbReference>
<keyword evidence="6 9" id="KW-0378">Hydrolase</keyword>
<dbReference type="GO" id="GO:0006730">
    <property type="term" value="P:one-carbon metabolic process"/>
    <property type="evidence" value="ECO:0007669"/>
    <property type="project" value="UniProtKB-KW"/>
</dbReference>
<keyword evidence="5" id="KW-0554">One-carbon metabolism</keyword>
<dbReference type="PANTHER" id="PTHR11109">
    <property type="entry name" value="GTP CYCLOHYDROLASE I"/>
    <property type="match status" value="1"/>
</dbReference>
<dbReference type="GO" id="GO:0005737">
    <property type="term" value="C:cytoplasm"/>
    <property type="evidence" value="ECO:0007669"/>
    <property type="project" value="TreeGrafter"/>
</dbReference>
<dbReference type="InterPro" id="IPR001474">
    <property type="entry name" value="GTP_CycHdrlase_I"/>
</dbReference>
<comment type="catalytic activity">
    <reaction evidence="1">
        <text>GTP + H2O = 7,8-dihydroneopterin 3'-triphosphate + formate + H(+)</text>
        <dbReference type="Rhea" id="RHEA:17473"/>
        <dbReference type="ChEBI" id="CHEBI:15377"/>
        <dbReference type="ChEBI" id="CHEBI:15378"/>
        <dbReference type="ChEBI" id="CHEBI:15740"/>
        <dbReference type="ChEBI" id="CHEBI:37565"/>
        <dbReference type="ChEBI" id="CHEBI:58462"/>
        <dbReference type="EC" id="3.5.4.16"/>
    </reaction>
</comment>
<comment type="pathway">
    <text evidence="2">Cofactor biosynthesis; 7,8-dihydroneopterin triphosphate biosynthesis; 7,8-dihydroneopterin triphosphate from GTP: step 1/1.</text>
</comment>
<comment type="caution">
    <text evidence="9">The sequence shown here is derived from an EMBL/GenBank/DDBJ whole genome shotgun (WGS) entry which is preliminary data.</text>
</comment>
<dbReference type="EC" id="3.5.4.16" evidence="3"/>
<evidence type="ECO:0000256" key="2">
    <source>
        <dbReference type="ARBA" id="ARBA00005080"/>
    </source>
</evidence>
<evidence type="ECO:0000256" key="5">
    <source>
        <dbReference type="ARBA" id="ARBA00022563"/>
    </source>
</evidence>
<dbReference type="UniPathway" id="UPA00848">
    <property type="reaction ID" value="UER00151"/>
</dbReference>
<dbReference type="NCBIfam" id="NF006826">
    <property type="entry name" value="PRK09347.1-3"/>
    <property type="match status" value="1"/>
</dbReference>
<dbReference type="FunFam" id="3.30.1130.10:FF:000001">
    <property type="entry name" value="GTP cyclohydrolase 1"/>
    <property type="match status" value="1"/>
</dbReference>
<protein>
    <recommendedName>
        <fullName evidence="4">GTP cyclohydrolase 1</fullName>
        <ecNumber evidence="3">3.5.4.16</ecNumber>
    </recommendedName>
    <alternativeName>
        <fullName evidence="7">GTP cyclohydrolase I</fullName>
    </alternativeName>
</protein>
<dbReference type="GO" id="GO:0003934">
    <property type="term" value="F:GTP cyclohydrolase I activity"/>
    <property type="evidence" value="ECO:0007669"/>
    <property type="project" value="UniProtKB-EC"/>
</dbReference>
<dbReference type="InterPro" id="IPR020602">
    <property type="entry name" value="GTP_CycHdrlase_I_dom"/>
</dbReference>
<proteinExistence type="predicted"/>
<dbReference type="Gene3D" id="3.30.1130.10">
    <property type="match status" value="1"/>
</dbReference>
<evidence type="ECO:0000256" key="4">
    <source>
        <dbReference type="ARBA" id="ARBA00017272"/>
    </source>
</evidence>
<dbReference type="InterPro" id="IPR043133">
    <property type="entry name" value="GTP-CH-I_C/QueF"/>
</dbReference>
<evidence type="ECO:0000256" key="1">
    <source>
        <dbReference type="ARBA" id="ARBA00001052"/>
    </source>
</evidence>
<reference evidence="9 10" key="1">
    <citation type="submission" date="2017-11" db="EMBL/GenBank/DDBJ databases">
        <title>Streptomyces carmine sp. nov., a novel actinomycete isolated from Sophora alopecuroides in Xinjiang, China.</title>
        <authorList>
            <person name="Wang Y."/>
            <person name="Luo X."/>
            <person name="Wan C."/>
            <person name="Zhang L."/>
        </authorList>
    </citation>
    <scope>NUCLEOTIDE SEQUENCE [LARGE SCALE GENOMIC DNA]</scope>
    <source>
        <strain evidence="9 10">TRM SA0054</strain>
    </source>
</reference>
<evidence type="ECO:0000256" key="7">
    <source>
        <dbReference type="ARBA" id="ARBA00030854"/>
    </source>
</evidence>
<dbReference type="Proteomes" id="UP000230407">
    <property type="component" value="Unassembled WGS sequence"/>
</dbReference>
<dbReference type="Pfam" id="PF01227">
    <property type="entry name" value="GTP_cyclohydroI"/>
    <property type="match status" value="1"/>
</dbReference>
<dbReference type="SUPFAM" id="SSF55620">
    <property type="entry name" value="Tetrahydrobiopterin biosynthesis enzymes-like"/>
    <property type="match status" value="1"/>
</dbReference>
<dbReference type="GO" id="GO:0005525">
    <property type="term" value="F:GTP binding"/>
    <property type="evidence" value="ECO:0007669"/>
    <property type="project" value="TreeGrafter"/>
</dbReference>
<evidence type="ECO:0000256" key="6">
    <source>
        <dbReference type="ARBA" id="ARBA00022801"/>
    </source>
</evidence>
<dbReference type="EMBL" id="PGGW01000040">
    <property type="protein sequence ID" value="PJE97391.1"/>
    <property type="molecule type" value="Genomic_DNA"/>
</dbReference>
<evidence type="ECO:0000313" key="10">
    <source>
        <dbReference type="Proteomes" id="UP000230407"/>
    </source>
</evidence>
<dbReference type="Gene3D" id="1.10.286.10">
    <property type="match status" value="1"/>
</dbReference>